<feature type="transmembrane region" description="Helical" evidence="5">
    <location>
        <begin position="475"/>
        <end position="500"/>
    </location>
</feature>
<evidence type="ECO:0000256" key="2">
    <source>
        <dbReference type="ARBA" id="ARBA00022692"/>
    </source>
</evidence>
<dbReference type="PIRSF" id="PIRSF015380">
    <property type="entry name" value="Site-sp_rcmb"/>
    <property type="match status" value="1"/>
</dbReference>
<feature type="transmembrane region" description="Helical" evidence="5">
    <location>
        <begin position="539"/>
        <end position="564"/>
    </location>
</feature>
<dbReference type="Pfam" id="PF10136">
    <property type="entry name" value="SpecificRecomb"/>
    <property type="match status" value="1"/>
</dbReference>
<evidence type="ECO:0000313" key="7">
    <source>
        <dbReference type="Proteomes" id="UP001165395"/>
    </source>
</evidence>
<dbReference type="EMBL" id="JAJBZT010000003">
    <property type="protein sequence ID" value="MCB6183213.1"/>
    <property type="molecule type" value="Genomic_DNA"/>
</dbReference>
<sequence length="667" mass="74111">MELLLNKLLLRPDACDERWLMQLINCIRPNKKQEISDANLNMIALVDLLERRPEYQLALSSFVKKMLLTYRWQQLFSDSGIPDSKGFAAAFWERLVFHFLPPIIRSESMIDQLGIFFSDEEDEEWLSAISPSIWRRLFSLLVPNAETKAEITNYLRSEIVSAIQVLSYRVSAIGLEPELIRNVADLEKYDSPFIQQNVEVVSFLNKFKHLDASLDEGLRGDQLHIEVLLSQCESIIGKVRKNAQINGVSISLTRLLLKLGLSISRLKELLALLEGASPAQVGDFALAVVRNEAKRYSIKELFGSNTALLSLQVTEHAGRTGEHYAANNRAEWKSMLKSAMGAGFVIAWMALLKILISKMDLSPLGFAVLYSLNYGLGFMLIHILHFTVATKQPAMTANMIAANMDSHSKSKKQRLDGLVDLCTKVARTQWIAIAGNILFALPLAILIAMATQSLFGHPLANAEKAKHLLADLDPIHSLALFHAAIAGVCLFLSGLISGYYDNKASYNHIPERLKALPGLQSILGRRRLNKMADYIGQNLGALTGNFFFGCMLGTIGVIGLFIGLPIDIRHIAFSSANWGFAMASMDWQVTWHYALLTFAGFLLVGMVNLFVSFSIALSVAMRSRRVALSEDRQLIKALLAAFKSKPSSFFIPPKEEAASASMQKDSS</sequence>
<evidence type="ECO:0000313" key="6">
    <source>
        <dbReference type="EMBL" id="MCB6183213.1"/>
    </source>
</evidence>
<comment type="subcellular location">
    <subcellularLocation>
        <location evidence="1">Membrane</location>
        <topology evidence="1">Multi-pass membrane protein</topology>
    </subcellularLocation>
</comment>
<feature type="transmembrane region" description="Helical" evidence="5">
    <location>
        <begin position="591"/>
        <end position="617"/>
    </location>
</feature>
<evidence type="ECO:0000256" key="4">
    <source>
        <dbReference type="ARBA" id="ARBA00023136"/>
    </source>
</evidence>
<keyword evidence="4 5" id="KW-0472">Membrane</keyword>
<dbReference type="RefSeq" id="WP_227179772.1">
    <property type="nucleotide sequence ID" value="NZ_JAJBZT010000003.1"/>
</dbReference>
<dbReference type="Gene3D" id="1.20.1080.10">
    <property type="entry name" value="Glycerol uptake facilitator protein"/>
    <property type="match status" value="1"/>
</dbReference>
<keyword evidence="7" id="KW-1185">Reference proteome</keyword>
<dbReference type="Proteomes" id="UP001165395">
    <property type="component" value="Unassembled WGS sequence"/>
</dbReference>
<proteinExistence type="predicted"/>
<keyword evidence="3 5" id="KW-1133">Transmembrane helix</keyword>
<comment type="caution">
    <text evidence="6">The sequence shown here is derived from an EMBL/GenBank/DDBJ whole genome shotgun (WGS) entry which is preliminary data.</text>
</comment>
<evidence type="ECO:0000256" key="5">
    <source>
        <dbReference type="SAM" id="Phobius"/>
    </source>
</evidence>
<feature type="transmembrane region" description="Helical" evidence="5">
    <location>
        <begin position="430"/>
        <end position="455"/>
    </location>
</feature>
<name>A0ABS8D6F8_9NEIS</name>
<organism evidence="6 7">
    <name type="scientific">Leeia speluncae</name>
    <dbReference type="NCBI Taxonomy" id="2884804"/>
    <lineage>
        <taxon>Bacteria</taxon>
        <taxon>Pseudomonadati</taxon>
        <taxon>Pseudomonadota</taxon>
        <taxon>Betaproteobacteria</taxon>
        <taxon>Neisseriales</taxon>
        <taxon>Leeiaceae</taxon>
        <taxon>Leeia</taxon>
    </lineage>
</organism>
<keyword evidence="2 5" id="KW-0812">Transmembrane</keyword>
<evidence type="ECO:0000256" key="1">
    <source>
        <dbReference type="ARBA" id="ARBA00004141"/>
    </source>
</evidence>
<feature type="transmembrane region" description="Helical" evidence="5">
    <location>
        <begin position="368"/>
        <end position="389"/>
    </location>
</feature>
<dbReference type="InterPro" id="IPR011385">
    <property type="entry name" value="Site-sp_rcmbase"/>
</dbReference>
<reference evidence="6" key="1">
    <citation type="submission" date="2021-10" db="EMBL/GenBank/DDBJ databases">
        <title>The complete genome sequence of Leeia sp. TBRC 13508.</title>
        <authorList>
            <person name="Charoenyingcharoen P."/>
            <person name="Yukphan P."/>
        </authorList>
    </citation>
    <scope>NUCLEOTIDE SEQUENCE</scope>
    <source>
        <strain evidence="6">TBRC 13508</strain>
    </source>
</reference>
<accession>A0ABS8D6F8</accession>
<dbReference type="InterPro" id="IPR023271">
    <property type="entry name" value="Aquaporin-like"/>
</dbReference>
<evidence type="ECO:0000256" key="3">
    <source>
        <dbReference type="ARBA" id="ARBA00022989"/>
    </source>
</evidence>
<gene>
    <name evidence="6" type="ORF">LIN78_06620</name>
</gene>
<protein>
    <submittedName>
        <fullName evidence="6">Site-specific recombinase</fullName>
    </submittedName>
</protein>